<gene>
    <name evidence="1" type="ORF">FHR87_003488</name>
</gene>
<evidence type="ECO:0000313" key="1">
    <source>
        <dbReference type="EMBL" id="MBB3105054.1"/>
    </source>
</evidence>
<keyword evidence="2" id="KW-1185">Reference proteome</keyword>
<dbReference type="EMBL" id="JACHXI010000024">
    <property type="protein sequence ID" value="MBB3105054.1"/>
    <property type="molecule type" value="Genomic_DNA"/>
</dbReference>
<protein>
    <submittedName>
        <fullName evidence="1">Uncharacterized protein</fullName>
    </submittedName>
</protein>
<sequence>MLVTSKFLNFIVFNSINRSNSFIYNTLHTGLSKKPSVSSGEGFWYPLPEELK</sequence>
<organism evidence="1 2">
    <name type="scientific">Azomonas macrocytogenes</name>
    <name type="common">Azotobacter macrocytogenes</name>
    <dbReference type="NCBI Taxonomy" id="69962"/>
    <lineage>
        <taxon>Bacteria</taxon>
        <taxon>Pseudomonadati</taxon>
        <taxon>Pseudomonadota</taxon>
        <taxon>Gammaproteobacteria</taxon>
        <taxon>Pseudomonadales</taxon>
        <taxon>Pseudomonadaceae</taxon>
        <taxon>Azomonas</taxon>
    </lineage>
</organism>
<reference evidence="1 2" key="1">
    <citation type="submission" date="2020-08" db="EMBL/GenBank/DDBJ databases">
        <title>Genomic Encyclopedia of Type Strains, Phase III (KMG-III): the genomes of soil and plant-associated and newly described type strains.</title>
        <authorList>
            <person name="Whitman W."/>
        </authorList>
    </citation>
    <scope>NUCLEOTIDE SEQUENCE [LARGE SCALE GENOMIC DNA]</scope>
    <source>
        <strain evidence="1 2">CECT 4462</strain>
    </source>
</reference>
<proteinExistence type="predicted"/>
<dbReference type="AlphaFoldDB" id="A0A839TA66"/>
<evidence type="ECO:0000313" key="2">
    <source>
        <dbReference type="Proteomes" id="UP000549250"/>
    </source>
</evidence>
<accession>A0A839TA66</accession>
<dbReference type="Proteomes" id="UP000549250">
    <property type="component" value="Unassembled WGS sequence"/>
</dbReference>
<comment type="caution">
    <text evidence="1">The sequence shown here is derived from an EMBL/GenBank/DDBJ whole genome shotgun (WGS) entry which is preliminary data.</text>
</comment>
<name>A0A839TA66_AZOMA</name>